<keyword evidence="3" id="KW-1185">Reference proteome</keyword>
<accession>A0ABX0C1M7</accession>
<sequence>FFRATVLNRDAPSHPVLRRAMAALLAPRAVARLRPRIDELVARLLGDLAGAGTGDLVEGLAYPLPVIVSSELLGIPAADR</sequence>
<name>A0ABX0C1M7_9PSEU</name>
<dbReference type="PRINTS" id="PR00359">
    <property type="entry name" value="BP450"/>
</dbReference>
<comment type="similarity">
    <text evidence="1">Belongs to the cytochrome P450 family.</text>
</comment>
<feature type="non-terminal residue" evidence="2">
    <location>
        <position position="80"/>
    </location>
</feature>
<dbReference type="SUPFAM" id="SSF48264">
    <property type="entry name" value="Cytochrome P450"/>
    <property type="match status" value="1"/>
</dbReference>
<gene>
    <name evidence="2" type="ORF">G3I59_40450</name>
</gene>
<feature type="non-terminal residue" evidence="2">
    <location>
        <position position="1"/>
    </location>
</feature>
<dbReference type="Gene3D" id="1.10.630.10">
    <property type="entry name" value="Cytochrome P450"/>
    <property type="match status" value="1"/>
</dbReference>
<dbReference type="PANTHER" id="PTHR46696:SF1">
    <property type="entry name" value="CYTOCHROME P450 YJIB-RELATED"/>
    <property type="match status" value="1"/>
</dbReference>
<comment type="caution">
    <text evidence="2">The sequence shown here is derived from an EMBL/GenBank/DDBJ whole genome shotgun (WGS) entry which is preliminary data.</text>
</comment>
<evidence type="ECO:0000313" key="2">
    <source>
        <dbReference type="EMBL" id="NEC61702.1"/>
    </source>
</evidence>
<reference evidence="2 3" key="1">
    <citation type="submission" date="2020-01" db="EMBL/GenBank/DDBJ databases">
        <title>Insect and environment-associated Actinomycetes.</title>
        <authorList>
            <person name="Currrie C."/>
            <person name="Chevrette M."/>
            <person name="Carlson C."/>
            <person name="Stubbendieck R."/>
            <person name="Wendt-Pienkowski E."/>
        </authorList>
    </citation>
    <scope>NUCLEOTIDE SEQUENCE [LARGE SCALE GENOMIC DNA]</scope>
    <source>
        <strain evidence="2 3">SID8386</strain>
    </source>
</reference>
<protein>
    <submittedName>
        <fullName evidence="2">Cytochrome P450</fullName>
    </submittedName>
</protein>
<evidence type="ECO:0000313" key="3">
    <source>
        <dbReference type="Proteomes" id="UP000470404"/>
    </source>
</evidence>
<evidence type="ECO:0000256" key="1">
    <source>
        <dbReference type="ARBA" id="ARBA00010617"/>
    </source>
</evidence>
<dbReference type="Proteomes" id="UP000470404">
    <property type="component" value="Unassembled WGS sequence"/>
</dbReference>
<dbReference type="EMBL" id="JAAGNC010000199">
    <property type="protein sequence ID" value="NEC61702.1"/>
    <property type="molecule type" value="Genomic_DNA"/>
</dbReference>
<dbReference type="InterPro" id="IPR036396">
    <property type="entry name" value="Cyt_P450_sf"/>
</dbReference>
<dbReference type="PANTHER" id="PTHR46696">
    <property type="entry name" value="P450, PUTATIVE (EUROFUNG)-RELATED"/>
    <property type="match status" value="1"/>
</dbReference>
<organism evidence="2 3">
    <name type="scientific">Amycolatopsis rubida</name>
    <dbReference type="NCBI Taxonomy" id="112413"/>
    <lineage>
        <taxon>Bacteria</taxon>
        <taxon>Bacillati</taxon>
        <taxon>Actinomycetota</taxon>
        <taxon>Actinomycetes</taxon>
        <taxon>Pseudonocardiales</taxon>
        <taxon>Pseudonocardiaceae</taxon>
        <taxon>Amycolatopsis</taxon>
    </lineage>
</organism>
<proteinExistence type="inferred from homology"/>
<dbReference type="InterPro" id="IPR002397">
    <property type="entry name" value="Cyt_P450_B"/>
</dbReference>